<feature type="domain" description="Dystroglycan-type cadherin-like" evidence="2">
    <location>
        <begin position="3"/>
        <end position="101"/>
    </location>
</feature>
<dbReference type="Pfam" id="PF05345">
    <property type="entry name" value="He_PIG"/>
    <property type="match status" value="1"/>
</dbReference>
<dbReference type="InParanoid" id="A0A165PK26"/>
<evidence type="ECO:0000313" key="4">
    <source>
        <dbReference type="Proteomes" id="UP000076761"/>
    </source>
</evidence>
<feature type="compositionally biased region" description="Basic residues" evidence="1">
    <location>
        <begin position="680"/>
        <end position="695"/>
    </location>
</feature>
<sequence>AVSVSIPLADQLPLIARIGSPYTWSFSPHTFVSSKNSTITLVGVSLPSWLSLDPGTRTFHGSPSADDEGTSEVSIKATEDGSGDTTSSRFTLCVTSSLPPVLKNPIEAQIHPLNPSLSSVFFPSQGSALISSHPALRIPEGWSFSIGFVYDTFNYDGDVYYAGRQLDGSPLPSWLRFNPREITFNGVTPDSPKNATQLISLALHGSDQEGYSAGYQQFDIYISSYELSLATSSLPTINITALAPFSVDFSSPADFTGVNIDGNSIQPSDVMNLAIDVTQYSSWLHYDENTRTLSGQPPDEYGGSGPDAVLPVQLSTFFNQTLYTNVSLAVVPSFFSTSVLPPLFVQPGTPFTFDLVQYFSNDTTVGTQGSSDVDLSASFDPPDADNFLGFDEDKVQLTGTLPKDVLDADYNQIAVVFTAYSHVTHSTSHAAMNVSWTPDGYNKEHARPTPGLSNAAHAKLMLALEITFGIIGGIVMVGVILAGLRQCSKVEDTALTGEEAARALSEKDKQWYGIDVEEGKQERTASAPIRGGGYGSLGRTVHRAMSRLGSPAASGILSPNWSSRSNVMRKDEFLSKIRATVRQVSDKYLRGWESGNTGGRPTISKPTLISAPPGVGLPSVNEPFDKANIGIVGYLRNSVMSLGRSPSSSTNATGERSIPRRRADFAPPGRENTGGIKVPQKTHGRQSRKAVRPLHRQSNSLESVASYEGEAVVQTATRAMSVRSARSISGISHYSHQEGSPAISARPRLVPFTSAARVPVPTLPILSPNSTAAKTVTKVTTHSPKRVASQKADVLISPGDSGDDLEIGVQYVKALGEETSIRDSLGTGGAKSVFSLESSEQGHKDMVQRILLRCGESFRFVIPITASYSGGKIVARMRDGTGNAAPAFLRYTLKANGMGKGKEAVEFWGTPGVDDLGEFAVGLYVGSGQGECVGRVDVEIVRR</sequence>
<proteinExistence type="predicted"/>
<keyword evidence="4" id="KW-1185">Reference proteome</keyword>
<dbReference type="InterPro" id="IPR013783">
    <property type="entry name" value="Ig-like_fold"/>
</dbReference>
<gene>
    <name evidence="3" type="ORF">NEOLEDRAFT_1026073</name>
</gene>
<dbReference type="Proteomes" id="UP000076761">
    <property type="component" value="Unassembled WGS sequence"/>
</dbReference>
<dbReference type="InterPro" id="IPR006644">
    <property type="entry name" value="Cadg"/>
</dbReference>
<evidence type="ECO:0000259" key="2">
    <source>
        <dbReference type="SMART" id="SM00736"/>
    </source>
</evidence>
<dbReference type="Gene3D" id="2.60.40.10">
    <property type="entry name" value="Immunoglobulins"/>
    <property type="match status" value="3"/>
</dbReference>
<dbReference type="InterPro" id="IPR015919">
    <property type="entry name" value="Cadherin-like_sf"/>
</dbReference>
<dbReference type="SMART" id="SM00736">
    <property type="entry name" value="CADG"/>
    <property type="match status" value="2"/>
</dbReference>
<evidence type="ECO:0000313" key="3">
    <source>
        <dbReference type="EMBL" id="KZT21150.1"/>
    </source>
</evidence>
<dbReference type="AlphaFoldDB" id="A0A165PK26"/>
<dbReference type="STRING" id="1314782.A0A165PK26"/>
<reference evidence="3 4" key="1">
    <citation type="journal article" date="2016" name="Mol. Biol. Evol.">
        <title>Comparative Genomics of Early-Diverging Mushroom-Forming Fungi Provides Insights into the Origins of Lignocellulose Decay Capabilities.</title>
        <authorList>
            <person name="Nagy L.G."/>
            <person name="Riley R."/>
            <person name="Tritt A."/>
            <person name="Adam C."/>
            <person name="Daum C."/>
            <person name="Floudas D."/>
            <person name="Sun H."/>
            <person name="Yadav J.S."/>
            <person name="Pangilinan J."/>
            <person name="Larsson K.H."/>
            <person name="Matsuura K."/>
            <person name="Barry K."/>
            <person name="Labutti K."/>
            <person name="Kuo R."/>
            <person name="Ohm R.A."/>
            <person name="Bhattacharya S.S."/>
            <person name="Shirouzu T."/>
            <person name="Yoshinaga Y."/>
            <person name="Martin F.M."/>
            <person name="Grigoriev I.V."/>
            <person name="Hibbett D.S."/>
        </authorList>
    </citation>
    <scope>NUCLEOTIDE SEQUENCE [LARGE SCALE GENOMIC DNA]</scope>
    <source>
        <strain evidence="3 4">HHB14362 ss-1</strain>
    </source>
</reference>
<protein>
    <recommendedName>
        <fullName evidence="2">Dystroglycan-type cadherin-like domain-containing protein</fullName>
    </recommendedName>
</protein>
<organism evidence="3 4">
    <name type="scientific">Neolentinus lepideus HHB14362 ss-1</name>
    <dbReference type="NCBI Taxonomy" id="1314782"/>
    <lineage>
        <taxon>Eukaryota</taxon>
        <taxon>Fungi</taxon>
        <taxon>Dikarya</taxon>
        <taxon>Basidiomycota</taxon>
        <taxon>Agaricomycotina</taxon>
        <taxon>Agaricomycetes</taxon>
        <taxon>Gloeophyllales</taxon>
        <taxon>Gloeophyllaceae</taxon>
        <taxon>Neolentinus</taxon>
    </lineage>
</organism>
<dbReference type="GO" id="GO:0016020">
    <property type="term" value="C:membrane"/>
    <property type="evidence" value="ECO:0007669"/>
    <property type="project" value="InterPro"/>
</dbReference>
<dbReference type="GO" id="GO:0005509">
    <property type="term" value="F:calcium ion binding"/>
    <property type="evidence" value="ECO:0007669"/>
    <property type="project" value="InterPro"/>
</dbReference>
<evidence type="ECO:0000256" key="1">
    <source>
        <dbReference type="SAM" id="MobiDB-lite"/>
    </source>
</evidence>
<feature type="region of interest" description="Disordered" evidence="1">
    <location>
        <begin position="642"/>
        <end position="702"/>
    </location>
</feature>
<dbReference type="EMBL" id="KV425610">
    <property type="protein sequence ID" value="KZT21150.1"/>
    <property type="molecule type" value="Genomic_DNA"/>
</dbReference>
<feature type="region of interest" description="Disordered" evidence="1">
    <location>
        <begin position="57"/>
        <end position="85"/>
    </location>
</feature>
<accession>A0A165PK26</accession>
<feature type="domain" description="Dystroglycan-type cadherin-like" evidence="2">
    <location>
        <begin position="128"/>
        <end position="229"/>
    </location>
</feature>
<name>A0A165PK26_9AGAM</name>
<dbReference type="OrthoDB" id="414243at2759"/>
<feature type="compositionally biased region" description="Polar residues" evidence="1">
    <location>
        <begin position="642"/>
        <end position="654"/>
    </location>
</feature>
<feature type="non-terminal residue" evidence="3">
    <location>
        <position position="943"/>
    </location>
</feature>
<feature type="non-terminal residue" evidence="3">
    <location>
        <position position="1"/>
    </location>
</feature>
<dbReference type="SUPFAM" id="SSF49313">
    <property type="entry name" value="Cadherin-like"/>
    <property type="match status" value="2"/>
</dbReference>